<evidence type="ECO:0000256" key="7">
    <source>
        <dbReference type="ARBA" id="ARBA00022989"/>
    </source>
</evidence>
<keyword evidence="3" id="KW-1003">Cell membrane</keyword>
<dbReference type="EMBL" id="LTAY01000049">
    <property type="protein sequence ID" value="OPX47280.1"/>
    <property type="molecule type" value="Genomic_DNA"/>
</dbReference>
<evidence type="ECO:0000313" key="11">
    <source>
        <dbReference type="Proteomes" id="UP000191448"/>
    </source>
</evidence>
<evidence type="ECO:0000256" key="6">
    <source>
        <dbReference type="ARBA" id="ARBA00022692"/>
    </source>
</evidence>
<feature type="transmembrane region" description="Helical" evidence="9">
    <location>
        <begin position="66"/>
        <end position="87"/>
    </location>
</feature>
<gene>
    <name evidence="10" type="primary">manY</name>
    <name evidence="10" type="ORF">CLTHE_20550</name>
</gene>
<dbReference type="Proteomes" id="UP000191448">
    <property type="component" value="Unassembled WGS sequence"/>
</dbReference>
<dbReference type="PANTHER" id="PTHR32502:SF25">
    <property type="entry name" value="PHOSPHOTRANSFERASE SYSTEM, MANNOSE-SPECIFIC EIIC"/>
    <property type="match status" value="1"/>
</dbReference>
<feature type="transmembrane region" description="Helical" evidence="9">
    <location>
        <begin position="36"/>
        <end position="60"/>
    </location>
</feature>
<keyword evidence="6 9" id="KW-0812">Transmembrane</keyword>
<evidence type="ECO:0000256" key="4">
    <source>
        <dbReference type="ARBA" id="ARBA00022597"/>
    </source>
</evidence>
<proteinExistence type="predicted"/>
<accession>A0A1V4SV00</accession>
<feature type="transmembrane region" description="Helical" evidence="9">
    <location>
        <begin position="144"/>
        <end position="166"/>
    </location>
</feature>
<sequence>MNLNIIQIILVIIIAFLAGVEGILDEFEIHQPIIACTLIGLVTGNLLPCLILGGTLQMIALGWANIGAAVAPDAALASVASAIILILGGEGKAGVNSAIAIAIPLAVAGLLLTIIVRTIATAFVHLMDSAAKEGNIRKVEMWHIIAICLQGLRIAIPAGLILLIGAEPIRALLSAMPAWLTDGLSVGGGMVVAVGYAMVINMMATKEIWPFFAIGFVLATISEITLIGLGVIGVSIALIYLALSKKGGSGGSGSSNTGDPVGDIIDNY</sequence>
<evidence type="ECO:0000256" key="3">
    <source>
        <dbReference type="ARBA" id="ARBA00022475"/>
    </source>
</evidence>
<dbReference type="InterPro" id="IPR004700">
    <property type="entry name" value="PTS_IIC_man"/>
</dbReference>
<dbReference type="InterPro" id="IPR050303">
    <property type="entry name" value="GatZ_KbaZ_carbometab"/>
</dbReference>
<keyword evidence="8 9" id="KW-0472">Membrane</keyword>
<dbReference type="PROSITE" id="PS51106">
    <property type="entry name" value="PTS_EIIC_TYPE_4"/>
    <property type="match status" value="1"/>
</dbReference>
<dbReference type="GO" id="GO:0009401">
    <property type="term" value="P:phosphoenolpyruvate-dependent sugar phosphotransferase system"/>
    <property type="evidence" value="ECO:0007669"/>
    <property type="project" value="UniProtKB-KW"/>
</dbReference>
<dbReference type="NCBIfam" id="NF011647">
    <property type="entry name" value="PRK15065.1"/>
    <property type="match status" value="1"/>
</dbReference>
<comment type="caution">
    <text evidence="10">The sequence shown here is derived from an EMBL/GenBank/DDBJ whole genome shotgun (WGS) entry which is preliminary data.</text>
</comment>
<organism evidence="10 11">
    <name type="scientific">Clostridium thermobutyricum DSM 4928</name>
    <dbReference type="NCBI Taxonomy" id="1121339"/>
    <lineage>
        <taxon>Bacteria</taxon>
        <taxon>Bacillati</taxon>
        <taxon>Bacillota</taxon>
        <taxon>Clostridia</taxon>
        <taxon>Eubacteriales</taxon>
        <taxon>Clostridiaceae</taxon>
        <taxon>Clostridium</taxon>
    </lineage>
</organism>
<feature type="transmembrane region" description="Helical" evidence="9">
    <location>
        <begin position="99"/>
        <end position="124"/>
    </location>
</feature>
<protein>
    <submittedName>
        <fullName evidence="10">Mannose permease IIC component</fullName>
    </submittedName>
</protein>
<keyword evidence="4" id="KW-0762">Sugar transport</keyword>
<keyword evidence="2" id="KW-0813">Transport</keyword>
<evidence type="ECO:0000256" key="9">
    <source>
        <dbReference type="SAM" id="Phobius"/>
    </source>
</evidence>
<comment type="subcellular location">
    <subcellularLocation>
        <location evidence="1">Cell membrane</location>
        <topology evidence="1">Multi-pass membrane protein</topology>
    </subcellularLocation>
</comment>
<dbReference type="GO" id="GO:0005886">
    <property type="term" value="C:plasma membrane"/>
    <property type="evidence" value="ECO:0007669"/>
    <property type="project" value="UniProtKB-SubCell"/>
</dbReference>
<feature type="transmembrane region" description="Helical" evidence="9">
    <location>
        <begin position="211"/>
        <end position="243"/>
    </location>
</feature>
<dbReference type="RefSeq" id="WP_080023248.1">
    <property type="nucleotide sequence ID" value="NZ_LTAY01000049.1"/>
</dbReference>
<keyword evidence="5" id="KW-0598">Phosphotransferase system</keyword>
<evidence type="ECO:0000256" key="8">
    <source>
        <dbReference type="ARBA" id="ARBA00023136"/>
    </source>
</evidence>
<feature type="transmembrane region" description="Helical" evidence="9">
    <location>
        <begin position="178"/>
        <end position="199"/>
    </location>
</feature>
<evidence type="ECO:0000256" key="1">
    <source>
        <dbReference type="ARBA" id="ARBA00004651"/>
    </source>
</evidence>
<evidence type="ECO:0000256" key="2">
    <source>
        <dbReference type="ARBA" id="ARBA00022448"/>
    </source>
</evidence>
<reference evidence="10 11" key="1">
    <citation type="submission" date="2016-02" db="EMBL/GenBank/DDBJ databases">
        <title>Genome sequence of Clostridium thermobutyricum DSM 4928.</title>
        <authorList>
            <person name="Poehlein A."/>
            <person name="Daniel R."/>
        </authorList>
    </citation>
    <scope>NUCLEOTIDE SEQUENCE [LARGE SCALE GENOMIC DNA]</scope>
    <source>
        <strain evidence="10 11">DSM 4928</strain>
    </source>
</reference>
<dbReference type="OrthoDB" id="9815089at2"/>
<dbReference type="AlphaFoldDB" id="A0A1V4SV00"/>
<name>A0A1V4SV00_9CLOT</name>
<feature type="transmembrane region" description="Helical" evidence="9">
    <location>
        <begin position="6"/>
        <end position="24"/>
    </location>
</feature>
<keyword evidence="7 9" id="KW-1133">Transmembrane helix</keyword>
<dbReference type="Pfam" id="PF03609">
    <property type="entry name" value="EII-Sor"/>
    <property type="match status" value="1"/>
</dbReference>
<evidence type="ECO:0000256" key="5">
    <source>
        <dbReference type="ARBA" id="ARBA00022683"/>
    </source>
</evidence>
<dbReference type="PANTHER" id="PTHR32502">
    <property type="entry name" value="N-ACETYLGALACTOSAMINE PERMEASE II COMPONENT-RELATED"/>
    <property type="match status" value="1"/>
</dbReference>
<evidence type="ECO:0000313" key="10">
    <source>
        <dbReference type="EMBL" id="OPX47280.1"/>
    </source>
</evidence>